<dbReference type="RefSeq" id="WP_161158336.1">
    <property type="nucleotide sequence ID" value="NZ_WEKT01000074.1"/>
</dbReference>
<keyword evidence="6" id="KW-0620">Polyamine biosynthesis</keyword>
<dbReference type="EMBL" id="WEKT01000074">
    <property type="protein sequence ID" value="MZI95843.1"/>
    <property type="molecule type" value="Genomic_DNA"/>
</dbReference>
<dbReference type="GO" id="GO:0008295">
    <property type="term" value="P:spermidine biosynthetic process"/>
    <property type="evidence" value="ECO:0007669"/>
    <property type="project" value="UniProtKB-KW"/>
</dbReference>
<dbReference type="AlphaFoldDB" id="A0A7X4RWM9"/>
<keyword evidence="5" id="KW-0745">Spermidine biosynthesis</keyword>
<evidence type="ECO:0000256" key="13">
    <source>
        <dbReference type="PIRSR" id="PIRSR036979-1"/>
    </source>
</evidence>
<dbReference type="GO" id="GO:0008783">
    <property type="term" value="F:agmatinase activity"/>
    <property type="evidence" value="ECO:0007669"/>
    <property type="project" value="UniProtKB-EC"/>
</dbReference>
<comment type="function">
    <text evidence="9">Catalyzes the formation of putrescine from agmatine.</text>
</comment>
<dbReference type="NCBIfam" id="TIGR01230">
    <property type="entry name" value="agmatinase"/>
    <property type="match status" value="1"/>
</dbReference>
<organism evidence="15 16">
    <name type="scientific">Vibrio eleionomae</name>
    <dbReference type="NCBI Taxonomy" id="2653505"/>
    <lineage>
        <taxon>Bacteria</taxon>
        <taxon>Pseudomonadati</taxon>
        <taxon>Pseudomonadota</taxon>
        <taxon>Gammaproteobacteria</taxon>
        <taxon>Vibrionales</taxon>
        <taxon>Vibrionaceae</taxon>
        <taxon>Vibrio</taxon>
    </lineage>
</organism>
<dbReference type="GO" id="GO:0033389">
    <property type="term" value="P:putrescine biosynthetic process from arginine, via agmatine"/>
    <property type="evidence" value="ECO:0007669"/>
    <property type="project" value="TreeGrafter"/>
</dbReference>
<feature type="binding site" evidence="13">
    <location>
        <position position="233"/>
    </location>
    <ligand>
        <name>Mn(2+)</name>
        <dbReference type="ChEBI" id="CHEBI:29035"/>
        <label>1</label>
    </ligand>
</feature>
<dbReference type="EC" id="3.5.3.11" evidence="10"/>
<comment type="cofactor">
    <cofactor evidence="13">
        <name>Mn(2+)</name>
        <dbReference type="ChEBI" id="CHEBI:29035"/>
    </cofactor>
    <text evidence="13">Binds 2 manganese ions per subunit.</text>
</comment>
<feature type="binding site" evidence="13">
    <location>
        <position position="153"/>
    </location>
    <ligand>
        <name>Mn(2+)</name>
        <dbReference type="ChEBI" id="CHEBI:29035"/>
        <label>1</label>
    </ligand>
</feature>
<dbReference type="FunFam" id="3.40.800.10:FF:000001">
    <property type="entry name" value="Agmatinase"/>
    <property type="match status" value="1"/>
</dbReference>
<sequence length="321" mass="35326">MNDLFSKTDYSLYSNAMTFVRQPYVKDPIDVDADVVVLGVPLDMATSGRPGARMGPDAIRRASVNLAWEAKKFPWDFKLFERIKVVDSGDLVFDCGDAEDFTYRLEAATGEILKSGKMMLALGGDHFITLPILRAYAKHFGEMALIHFDAHTDTYPNGSAYDHGTMFYHAPKEGLINDRHSIQIGIRTEYKVETHAYNVINAMEANDLTPEEIVAQIKAVVGERPAYFTFDIDCLDPAFAPGTGTPVIGGMTTDKVLKIIRGLHDINLVGMDVVEVSPPYDNSDVTALAGATIALELLYAWASMRPEPKQAESVTGEPNGR</sequence>
<evidence type="ECO:0000256" key="9">
    <source>
        <dbReference type="ARBA" id="ARBA00054406"/>
    </source>
</evidence>
<keyword evidence="4" id="KW-0661">Putrescine biosynthesis</keyword>
<protein>
    <recommendedName>
        <fullName evidence="11">Agmatinase</fullName>
        <ecNumber evidence="10">3.5.3.11</ecNumber>
    </recommendedName>
    <alternativeName>
        <fullName evidence="12">Agmatine ureohydrolase</fullName>
    </alternativeName>
</protein>
<evidence type="ECO:0000256" key="10">
    <source>
        <dbReference type="ARBA" id="ARBA00066392"/>
    </source>
</evidence>
<dbReference type="InterPro" id="IPR020855">
    <property type="entry name" value="Ureohydrolase_Mn_BS"/>
</dbReference>
<evidence type="ECO:0000256" key="14">
    <source>
        <dbReference type="RuleBase" id="RU003684"/>
    </source>
</evidence>
<keyword evidence="16" id="KW-1185">Reference proteome</keyword>
<dbReference type="InterPro" id="IPR006035">
    <property type="entry name" value="Ureohydrolase"/>
</dbReference>
<dbReference type="InterPro" id="IPR023696">
    <property type="entry name" value="Ureohydrolase_dom_sf"/>
</dbReference>
<dbReference type="Gene3D" id="3.40.800.10">
    <property type="entry name" value="Ureohydrolase domain"/>
    <property type="match status" value="1"/>
</dbReference>
<dbReference type="Proteomes" id="UP000462621">
    <property type="component" value="Unassembled WGS sequence"/>
</dbReference>
<evidence type="ECO:0000256" key="2">
    <source>
        <dbReference type="ARBA" id="ARBA00022723"/>
    </source>
</evidence>
<dbReference type="CDD" id="cd11592">
    <property type="entry name" value="Agmatinase_PAH"/>
    <property type="match status" value="1"/>
</dbReference>
<evidence type="ECO:0000256" key="1">
    <source>
        <dbReference type="ARBA" id="ARBA00009227"/>
    </source>
</evidence>
<proteinExistence type="inferred from homology"/>
<evidence type="ECO:0000313" key="16">
    <source>
        <dbReference type="Proteomes" id="UP000462621"/>
    </source>
</evidence>
<keyword evidence="7 13" id="KW-0464">Manganese</keyword>
<dbReference type="PIRSF" id="PIRSF036979">
    <property type="entry name" value="Arginase"/>
    <property type="match status" value="1"/>
</dbReference>
<dbReference type="Pfam" id="PF00491">
    <property type="entry name" value="Arginase"/>
    <property type="match status" value="1"/>
</dbReference>
<gene>
    <name evidence="15" type="primary">speB</name>
    <name evidence="15" type="ORF">F9817_21900</name>
</gene>
<name>A0A7X4RWM9_9VIBR</name>
<feature type="binding site" evidence="13">
    <location>
        <position position="231"/>
    </location>
    <ligand>
        <name>Mn(2+)</name>
        <dbReference type="ChEBI" id="CHEBI:29035"/>
        <label>1</label>
    </ligand>
</feature>
<dbReference type="NCBIfam" id="NF002564">
    <property type="entry name" value="PRK02190.1"/>
    <property type="match status" value="1"/>
</dbReference>
<evidence type="ECO:0000256" key="3">
    <source>
        <dbReference type="ARBA" id="ARBA00022801"/>
    </source>
</evidence>
<accession>A0A7X4RWM9</accession>
<dbReference type="GO" id="GO:0046872">
    <property type="term" value="F:metal ion binding"/>
    <property type="evidence" value="ECO:0007669"/>
    <property type="project" value="UniProtKB-KW"/>
</dbReference>
<evidence type="ECO:0000256" key="4">
    <source>
        <dbReference type="ARBA" id="ARBA00023023"/>
    </source>
</evidence>
<dbReference type="PROSITE" id="PS01053">
    <property type="entry name" value="ARGINASE_1"/>
    <property type="match status" value="1"/>
</dbReference>
<evidence type="ECO:0000256" key="5">
    <source>
        <dbReference type="ARBA" id="ARBA00023066"/>
    </source>
</evidence>
<dbReference type="PANTHER" id="PTHR11358:SF26">
    <property type="entry name" value="GUANIDINO ACID HYDROLASE, MITOCHONDRIAL"/>
    <property type="match status" value="1"/>
</dbReference>
<feature type="binding site" evidence="13">
    <location>
        <position position="149"/>
    </location>
    <ligand>
        <name>Mn(2+)</name>
        <dbReference type="ChEBI" id="CHEBI:29035"/>
        <label>1</label>
    </ligand>
</feature>
<comment type="similarity">
    <text evidence="1">Belongs to the arginase family. Agmatinase subfamily.</text>
</comment>
<dbReference type="PANTHER" id="PTHR11358">
    <property type="entry name" value="ARGINASE/AGMATINASE"/>
    <property type="match status" value="1"/>
</dbReference>
<dbReference type="InterPro" id="IPR005925">
    <property type="entry name" value="Agmatinase-rel"/>
</dbReference>
<evidence type="ECO:0000256" key="12">
    <source>
        <dbReference type="ARBA" id="ARBA00082423"/>
    </source>
</evidence>
<evidence type="ECO:0000313" key="15">
    <source>
        <dbReference type="EMBL" id="MZI95843.1"/>
    </source>
</evidence>
<comment type="caution">
    <text evidence="15">The sequence shown here is derived from an EMBL/GenBank/DDBJ whole genome shotgun (WGS) entry which is preliminary data.</text>
</comment>
<dbReference type="SUPFAM" id="SSF52768">
    <property type="entry name" value="Arginase/deacetylase"/>
    <property type="match status" value="1"/>
</dbReference>
<keyword evidence="2 13" id="KW-0479">Metal-binding</keyword>
<evidence type="ECO:0000256" key="8">
    <source>
        <dbReference type="ARBA" id="ARBA00050304"/>
    </source>
</evidence>
<evidence type="ECO:0000256" key="11">
    <source>
        <dbReference type="ARBA" id="ARBA00067513"/>
    </source>
</evidence>
<comment type="catalytic activity">
    <reaction evidence="8">
        <text>agmatine + H2O = urea + putrescine</text>
        <dbReference type="Rhea" id="RHEA:13929"/>
        <dbReference type="ChEBI" id="CHEBI:15377"/>
        <dbReference type="ChEBI" id="CHEBI:16199"/>
        <dbReference type="ChEBI" id="CHEBI:58145"/>
        <dbReference type="ChEBI" id="CHEBI:326268"/>
        <dbReference type="EC" id="3.5.3.11"/>
    </reaction>
</comment>
<keyword evidence="3 14" id="KW-0378">Hydrolase</keyword>
<feature type="binding site" evidence="13">
    <location>
        <position position="151"/>
    </location>
    <ligand>
        <name>Mn(2+)</name>
        <dbReference type="ChEBI" id="CHEBI:29035"/>
        <label>1</label>
    </ligand>
</feature>
<evidence type="ECO:0000256" key="6">
    <source>
        <dbReference type="ARBA" id="ARBA00023115"/>
    </source>
</evidence>
<feature type="binding site" evidence="13">
    <location>
        <position position="126"/>
    </location>
    <ligand>
        <name>Mn(2+)</name>
        <dbReference type="ChEBI" id="CHEBI:29035"/>
        <label>2</label>
    </ligand>
</feature>
<reference evidence="15 16" key="1">
    <citation type="submission" date="2019-10" db="EMBL/GenBank/DDBJ databases">
        <title>Vibrio sp. nov. isolated from a shrimp pond.</title>
        <authorList>
            <person name="Gomez-Gil B."/>
            <person name="Enciso-Ibarra J."/>
            <person name="Enciso-Ibarra K."/>
            <person name="Bolan-Mejia C."/>
        </authorList>
    </citation>
    <scope>NUCLEOTIDE SEQUENCE [LARGE SCALE GENOMIC DNA]</scope>
    <source>
        <strain evidence="15 16">CAIM 722</strain>
    </source>
</reference>
<evidence type="ECO:0000256" key="7">
    <source>
        <dbReference type="ARBA" id="ARBA00023211"/>
    </source>
</evidence>
<dbReference type="PROSITE" id="PS51409">
    <property type="entry name" value="ARGINASE_2"/>
    <property type="match status" value="1"/>
</dbReference>